<dbReference type="Pfam" id="PF05378">
    <property type="entry name" value="Hydant_A_N"/>
    <property type="match status" value="1"/>
</dbReference>
<evidence type="ECO:0000313" key="9">
    <source>
        <dbReference type="Proteomes" id="UP000623307"/>
    </source>
</evidence>
<proteinExistence type="predicted"/>
<evidence type="ECO:0000313" key="5">
    <source>
        <dbReference type="EMBL" id="QRQ90902.1"/>
    </source>
</evidence>
<dbReference type="GeneID" id="303489788"/>
<feature type="region of interest" description="Disordered" evidence="1">
    <location>
        <begin position="689"/>
        <end position="711"/>
    </location>
</feature>
<dbReference type="InterPro" id="IPR045079">
    <property type="entry name" value="Oxoprolinase-like"/>
</dbReference>
<feature type="compositionally biased region" description="Low complexity" evidence="1">
    <location>
        <begin position="689"/>
        <end position="705"/>
    </location>
</feature>
<dbReference type="GO" id="GO:0047423">
    <property type="term" value="F:N-methylhydantoinase (ATP-hydrolyzing) activity"/>
    <property type="evidence" value="ECO:0007669"/>
    <property type="project" value="UniProtKB-EC"/>
</dbReference>
<dbReference type="InterPro" id="IPR049517">
    <property type="entry name" value="ACX-like_C"/>
</dbReference>
<evidence type="ECO:0000313" key="8">
    <source>
        <dbReference type="Proteomes" id="UP000256862"/>
    </source>
</evidence>
<dbReference type="AlphaFoldDB" id="A0A375FNN4"/>
<dbReference type="EMBL" id="OGUS01000141">
    <property type="protein sequence ID" value="SPC21974.1"/>
    <property type="molecule type" value="Genomic_DNA"/>
</dbReference>
<name>A0A375FNN4_9BURK</name>
<dbReference type="RefSeq" id="WP_084254655.1">
    <property type="nucleotide sequence ID" value="NZ_CP069809.1"/>
</dbReference>
<dbReference type="InterPro" id="IPR043129">
    <property type="entry name" value="ATPase_NBD"/>
</dbReference>
<gene>
    <name evidence="7" type="ORF">CO2235_MP60201</name>
    <name evidence="6" type="ORF">CO2235_U530002</name>
    <name evidence="5" type="ORF">JTE92_09650</name>
</gene>
<reference evidence="5 9" key="3">
    <citation type="submission" date="2021-02" db="EMBL/GenBank/DDBJ databases">
        <title>Complete Genome Sequence of Cupriavidus oxalaticus Strain Ox1, a Soil Oxalate-Degrading Species.</title>
        <authorList>
            <person name="Palmieri F."/>
            <person name="Udriet P."/>
            <person name="Deuasquier M."/>
            <person name="Beaudoing E."/>
            <person name="Johnson S.L."/>
            <person name="Davenport K.W."/>
            <person name="Chain P.S."/>
            <person name="Bindschedler S."/>
            <person name="Junier P."/>
        </authorList>
    </citation>
    <scope>NUCLEOTIDE SEQUENCE [LARGE SCALE GENOMIC DNA]</scope>
    <source>
        <strain evidence="5 9">Ox1</strain>
    </source>
</reference>
<dbReference type="EMBL" id="OGUS01000058">
    <property type="protein sequence ID" value="SPC06343.1"/>
    <property type="molecule type" value="Genomic_DNA"/>
</dbReference>
<dbReference type="InterPro" id="IPR002821">
    <property type="entry name" value="Hydantoinase_A"/>
</dbReference>
<dbReference type="Gene3D" id="3.30.420.40">
    <property type="match status" value="1"/>
</dbReference>
<dbReference type="Proteomes" id="UP000623307">
    <property type="component" value="Chromosome 1"/>
</dbReference>
<evidence type="ECO:0000313" key="6">
    <source>
        <dbReference type="EMBL" id="SPC06343.1"/>
    </source>
</evidence>
<dbReference type="PANTHER" id="PTHR11365:SF23">
    <property type="entry name" value="HYPOTHETICAL 5-OXOPROLINASE (EUROFUNG)-RELATED"/>
    <property type="match status" value="1"/>
</dbReference>
<dbReference type="GO" id="GO:0005829">
    <property type="term" value="C:cytosol"/>
    <property type="evidence" value="ECO:0007669"/>
    <property type="project" value="TreeGrafter"/>
</dbReference>
<reference evidence="6" key="2">
    <citation type="submission" date="2018-01" db="EMBL/GenBank/DDBJ databases">
        <authorList>
            <person name="Clerissi C."/>
        </authorList>
    </citation>
    <scope>NUCLEOTIDE SEQUENCE</scope>
    <source>
        <strain evidence="6">Cupriavidus oxalaticus LMG 2235</strain>
    </source>
</reference>
<accession>A0A375FNN4</accession>
<dbReference type="GO" id="GO:0006749">
    <property type="term" value="P:glutathione metabolic process"/>
    <property type="evidence" value="ECO:0007669"/>
    <property type="project" value="TreeGrafter"/>
</dbReference>
<evidence type="ECO:0000259" key="4">
    <source>
        <dbReference type="Pfam" id="PF19278"/>
    </source>
</evidence>
<protein>
    <submittedName>
        <fullName evidence="5">Hydantoinase/oxoprolinase family protein</fullName>
    </submittedName>
    <submittedName>
        <fullName evidence="6">N-methylhydantoinase A</fullName>
        <ecNumber evidence="6">3.5.2.14</ecNumber>
    </submittedName>
</protein>
<dbReference type="Proteomes" id="UP000256862">
    <property type="component" value="Plasmid CO2235_mp"/>
</dbReference>
<feature type="domain" description="Acetophenone carboxylase-like C-terminal" evidence="4">
    <location>
        <begin position="504"/>
        <end position="672"/>
    </location>
</feature>
<keyword evidence="6" id="KW-0378">Hydrolase</keyword>
<feature type="domain" description="Hydantoinase A/oxoprolinase" evidence="2">
    <location>
        <begin position="202"/>
        <end position="487"/>
    </location>
</feature>
<evidence type="ECO:0000259" key="2">
    <source>
        <dbReference type="Pfam" id="PF01968"/>
    </source>
</evidence>
<keyword evidence="9" id="KW-1185">Reference proteome</keyword>
<dbReference type="EC" id="3.5.2.14" evidence="6"/>
<reference evidence="8" key="1">
    <citation type="submission" date="2018-01" db="EMBL/GenBank/DDBJ databases">
        <authorList>
            <person name="Gaut B.S."/>
            <person name="Morton B.R."/>
            <person name="Clegg M.T."/>
            <person name="Duvall M.R."/>
        </authorList>
    </citation>
    <scope>NUCLEOTIDE SEQUENCE [LARGE SCALE GENOMIC DNA]</scope>
</reference>
<dbReference type="GO" id="GO:0017168">
    <property type="term" value="F:5-oxoprolinase (ATP-hydrolyzing) activity"/>
    <property type="evidence" value="ECO:0007669"/>
    <property type="project" value="TreeGrafter"/>
</dbReference>
<dbReference type="SUPFAM" id="SSF53067">
    <property type="entry name" value="Actin-like ATPase domain"/>
    <property type="match status" value="1"/>
</dbReference>
<evidence type="ECO:0000313" key="7">
    <source>
        <dbReference type="EMBL" id="SPC21974.1"/>
    </source>
</evidence>
<feature type="domain" description="Hydantoinase/oxoprolinase N-terminal" evidence="3">
    <location>
        <begin position="3"/>
        <end position="181"/>
    </location>
</feature>
<sequence length="711" mass="75795">MYRIGIDVGGTFTDFTMIDETAGAVHFHKVPSTPHDPSEAIDRGIAELLGDHGIAAAEVAHIGHGTTVATNLIIERKGAKVGLITTQGFRDILEIGRQTRPHLFDYSVTKPPVLVPREHRIEVPERLDAQGRVVTPLDEAAVRRAAEAFRDAGLEAVTIGFLHAYRNPCHEQRARAIVQEVMPGAYVSLSSEVLPEFREYERLSTTVLNAAVGPRMARYLDRFLERARALGVSHAPYTIHSNGGLMSASAVRQFPVRTCLSGPAAGVVGAAAVGRAIGRTELVTFDVGGTSTDVSLISGGRPLFTSNRQVAGYPVKTPMVDIHVIGAGGGSIAWRDDAGSLKVGPHSAGAVPGPVGYARGGTQATITDAEIALQRLNPVALLKGRMPVDLAGSRRAVTEQVAVPLGITLEEAAEGIIRIANANMSRAIRAVSTERGYDLSRFALYAYGGAGPLHAVEVAQECGIPVVIVPQEPGTMCARGILLTDISFDFVRSEISIAEPAQWHRVVDAFAQLRAEALAWLEAEHVEPARQRLCFAIDARYDGQNFEVQVPMDHVDADSLDAFLDGFDAAHAREYGYRVPGRAVQVINCRVQAVGQVIKAPLAPARTGGSLAQARAGAREVYHGRAHGWQATPVYDRDRLCAGHRIDGPAVIEEMSSTTVLGPHHHAEVDAYGNLLVMLAPAAPAAPAAHAAPAHADTQQHTAAPEPQHAL</sequence>
<organism evidence="6 8">
    <name type="scientific">Cupriavidus oxalaticus</name>
    <dbReference type="NCBI Taxonomy" id="96344"/>
    <lineage>
        <taxon>Bacteria</taxon>
        <taxon>Pseudomonadati</taxon>
        <taxon>Pseudomonadota</taxon>
        <taxon>Betaproteobacteria</taxon>
        <taxon>Burkholderiales</taxon>
        <taxon>Burkholderiaceae</taxon>
        <taxon>Cupriavidus</taxon>
    </lineage>
</organism>
<evidence type="ECO:0000256" key="1">
    <source>
        <dbReference type="SAM" id="MobiDB-lite"/>
    </source>
</evidence>
<dbReference type="Pfam" id="PF01968">
    <property type="entry name" value="Hydantoinase_A"/>
    <property type="match status" value="1"/>
</dbReference>
<evidence type="ECO:0000259" key="3">
    <source>
        <dbReference type="Pfam" id="PF05378"/>
    </source>
</evidence>
<dbReference type="PANTHER" id="PTHR11365">
    <property type="entry name" value="5-OXOPROLINASE RELATED"/>
    <property type="match status" value="1"/>
</dbReference>
<dbReference type="EMBL" id="CP069811">
    <property type="protein sequence ID" value="QRQ90902.1"/>
    <property type="molecule type" value="Genomic_DNA"/>
</dbReference>
<dbReference type="InterPro" id="IPR008040">
    <property type="entry name" value="Hydant_A_N"/>
</dbReference>
<dbReference type="OrthoDB" id="9768323at2"/>
<dbReference type="Pfam" id="PF19278">
    <property type="entry name" value="Hydant_A_C"/>
    <property type="match status" value="1"/>
</dbReference>